<keyword evidence="2" id="KW-1185">Reference proteome</keyword>
<reference evidence="2" key="1">
    <citation type="submission" date="2017-10" db="EMBL/GenBank/DDBJ databases">
        <title>Rapid genome shrinkage in a self-fertile nematode reveals novel sperm competition proteins.</title>
        <authorList>
            <person name="Yin D."/>
            <person name="Schwarz E.M."/>
            <person name="Thomas C.G."/>
            <person name="Felde R.L."/>
            <person name="Korf I.F."/>
            <person name="Cutter A.D."/>
            <person name="Schartner C.M."/>
            <person name="Ralston E.J."/>
            <person name="Meyer B.J."/>
            <person name="Haag E.S."/>
        </authorList>
    </citation>
    <scope>NUCLEOTIDE SEQUENCE [LARGE SCALE GENOMIC DNA]</scope>
    <source>
        <strain evidence="2">JU1422</strain>
    </source>
</reference>
<name>A0A2G5VVS3_9PELO</name>
<accession>A0A2G5VVS3</accession>
<comment type="caution">
    <text evidence="1">The sequence shown here is derived from an EMBL/GenBank/DDBJ whole genome shotgun (WGS) entry which is preliminary data.</text>
</comment>
<organism evidence="1 2">
    <name type="scientific">Caenorhabditis nigoni</name>
    <dbReference type="NCBI Taxonomy" id="1611254"/>
    <lineage>
        <taxon>Eukaryota</taxon>
        <taxon>Metazoa</taxon>
        <taxon>Ecdysozoa</taxon>
        <taxon>Nematoda</taxon>
        <taxon>Chromadorea</taxon>
        <taxon>Rhabditida</taxon>
        <taxon>Rhabditina</taxon>
        <taxon>Rhabditomorpha</taxon>
        <taxon>Rhabditoidea</taxon>
        <taxon>Rhabditidae</taxon>
        <taxon>Peloderinae</taxon>
        <taxon>Caenorhabditis</taxon>
    </lineage>
</organism>
<dbReference type="EMBL" id="PDUG01000001">
    <property type="protein sequence ID" value="PIC55905.1"/>
    <property type="molecule type" value="Genomic_DNA"/>
</dbReference>
<proteinExistence type="predicted"/>
<sequence>MPTVLEFLRPFTCPFQGVPMIRQRSVGSLSDSTTCQARLFWKIPCAFNVEGIHTDRQVVQKTLELLAVWIHGLLIFEFVDPFNIKGACNFPRESCLAGRGGDEPSTDHWKSLEWARKWPRKLQNFWQPRPRQNADFSSL</sequence>
<dbReference type="AlphaFoldDB" id="A0A2G5VVS3"/>
<gene>
    <name evidence="1" type="primary">Cnig_chr_I.g993</name>
    <name evidence="1" type="ORF">B9Z55_000993</name>
</gene>
<evidence type="ECO:0000313" key="1">
    <source>
        <dbReference type="EMBL" id="PIC55905.1"/>
    </source>
</evidence>
<protein>
    <submittedName>
        <fullName evidence="1">Uncharacterized protein</fullName>
    </submittedName>
</protein>
<evidence type="ECO:0000313" key="2">
    <source>
        <dbReference type="Proteomes" id="UP000230233"/>
    </source>
</evidence>
<dbReference type="Proteomes" id="UP000230233">
    <property type="component" value="Chromosome I"/>
</dbReference>